<reference evidence="2" key="1">
    <citation type="submission" date="2017-01" db="EMBL/GenBank/DDBJ databases">
        <authorList>
            <person name="Brunel B."/>
        </authorList>
    </citation>
    <scope>NUCLEOTIDE SEQUENCE [LARGE SCALE GENOMIC DNA]</scope>
</reference>
<name>A0A1R3V9G3_9HYPH</name>
<proteinExistence type="predicted"/>
<accession>A0A1R3V9G3</accession>
<dbReference type="EMBL" id="FTPD01000015">
    <property type="protein sequence ID" value="SIT55437.1"/>
    <property type="molecule type" value="Genomic_DNA"/>
</dbReference>
<evidence type="ECO:0000313" key="2">
    <source>
        <dbReference type="Proteomes" id="UP000188388"/>
    </source>
</evidence>
<evidence type="ECO:0008006" key="3">
    <source>
        <dbReference type="Google" id="ProtNLM"/>
    </source>
</evidence>
<organism evidence="1 2">
    <name type="scientific">Mesorhizobium prunaredense</name>
    <dbReference type="NCBI Taxonomy" id="1631249"/>
    <lineage>
        <taxon>Bacteria</taxon>
        <taxon>Pseudomonadati</taxon>
        <taxon>Pseudomonadota</taxon>
        <taxon>Alphaproteobacteria</taxon>
        <taxon>Hyphomicrobiales</taxon>
        <taxon>Phyllobacteriaceae</taxon>
        <taxon>Mesorhizobium</taxon>
    </lineage>
</organism>
<sequence length="34" mass="3836">MATAELMKWPGDPEWKKAVEACMAVLEDEARPMT</sequence>
<evidence type="ECO:0000313" key="1">
    <source>
        <dbReference type="EMBL" id="SIT55437.1"/>
    </source>
</evidence>
<gene>
    <name evidence="1" type="ORF">BQ8794_220001</name>
</gene>
<protein>
    <recommendedName>
        <fullName evidence="3">DUF982 domain-containing protein</fullName>
    </recommendedName>
</protein>
<keyword evidence="2" id="KW-1185">Reference proteome</keyword>
<dbReference type="AlphaFoldDB" id="A0A1R3V9G3"/>
<dbReference type="STRING" id="1631249.BQ8794_220001"/>
<dbReference type="Proteomes" id="UP000188388">
    <property type="component" value="Unassembled WGS sequence"/>
</dbReference>